<evidence type="ECO:0000313" key="4">
    <source>
        <dbReference type="EMBL" id="UOM50042.1"/>
    </source>
</evidence>
<dbReference type="InterPro" id="IPR051796">
    <property type="entry name" value="ISF_SsuE-like"/>
</dbReference>
<dbReference type="RefSeq" id="WP_244771436.1">
    <property type="nucleotide sequence ID" value="NZ_CP094929.1"/>
</dbReference>
<reference evidence="5" key="1">
    <citation type="journal article" date="2024" name="J Bioinform Genom">
        <title>Complete genome sequence of the type strain bacterium Sphaerochaeta associata GLS2t (VKM B-2742)t.</title>
        <authorList>
            <person name="Troshina O.Y."/>
            <person name="Tepeeva A.N."/>
            <person name="Arzamasceva V.O."/>
            <person name="Whitman W.B."/>
            <person name="Varghese N."/>
            <person name="Shapiro N."/>
            <person name="Woyke T."/>
            <person name="Kripides N.C."/>
            <person name="Vasilenko O.V."/>
        </authorList>
    </citation>
    <scope>NUCLEOTIDE SEQUENCE [LARGE SCALE GENOMIC DNA]</scope>
    <source>
        <strain evidence="5">GLS2T</strain>
    </source>
</reference>
<accession>A0ABY4D6X0</accession>
<gene>
    <name evidence="4" type="ORF">MUG09_10800</name>
</gene>
<dbReference type="Pfam" id="PF03358">
    <property type="entry name" value="FMN_red"/>
    <property type="match status" value="1"/>
</dbReference>
<keyword evidence="2" id="KW-0288">FMN</keyword>
<dbReference type="PANTHER" id="PTHR43278">
    <property type="entry name" value="NAD(P)H-DEPENDENT FMN-CONTAINING OXIDOREDUCTASE YWQN-RELATED"/>
    <property type="match status" value="1"/>
</dbReference>
<dbReference type="Gene3D" id="3.40.50.360">
    <property type="match status" value="1"/>
</dbReference>
<dbReference type="PANTHER" id="PTHR43278:SF4">
    <property type="entry name" value="NAD(P)H-DEPENDENT FMN-CONTAINING OXIDOREDUCTASE YWQN-RELATED"/>
    <property type="match status" value="1"/>
</dbReference>
<evidence type="ECO:0000313" key="5">
    <source>
        <dbReference type="Proteomes" id="UP000829708"/>
    </source>
</evidence>
<dbReference type="EMBL" id="CP094929">
    <property type="protein sequence ID" value="UOM50042.1"/>
    <property type="molecule type" value="Genomic_DNA"/>
</dbReference>
<protein>
    <submittedName>
        <fullName evidence="4">Flavodoxin family protein</fullName>
    </submittedName>
</protein>
<sequence length="176" mass="20084">MQMMMVYSSPRTQGNSTTLAKAFAQAGQSTYTINEVYLQNEELQSCRACKWCKTHFRCLLEDGMNALCASFKESEAICFATPVYWWGVSAQLKLFIDRLYQLRMEDFKGKELYVIACGEDTLDGVQYRLIREQFEQICEYTGMKFAGYLPVCAGDDNPVSENENALHQARTLITKA</sequence>
<dbReference type="InterPro" id="IPR029039">
    <property type="entry name" value="Flavoprotein-like_sf"/>
</dbReference>
<keyword evidence="5" id="KW-1185">Reference proteome</keyword>
<evidence type="ECO:0000259" key="3">
    <source>
        <dbReference type="Pfam" id="PF03358"/>
    </source>
</evidence>
<organism evidence="4 5">
    <name type="scientific">Sphaerochaeta associata</name>
    <dbReference type="NCBI Taxonomy" id="1129264"/>
    <lineage>
        <taxon>Bacteria</taxon>
        <taxon>Pseudomonadati</taxon>
        <taxon>Spirochaetota</taxon>
        <taxon>Spirochaetia</taxon>
        <taxon>Spirochaetales</taxon>
        <taxon>Sphaerochaetaceae</taxon>
        <taxon>Sphaerochaeta</taxon>
    </lineage>
</organism>
<proteinExistence type="predicted"/>
<evidence type="ECO:0000256" key="2">
    <source>
        <dbReference type="ARBA" id="ARBA00022643"/>
    </source>
</evidence>
<dbReference type="SUPFAM" id="SSF52218">
    <property type="entry name" value="Flavoproteins"/>
    <property type="match status" value="1"/>
</dbReference>
<evidence type="ECO:0000256" key="1">
    <source>
        <dbReference type="ARBA" id="ARBA00022630"/>
    </source>
</evidence>
<name>A0ABY4D6X0_9SPIR</name>
<dbReference type="Proteomes" id="UP000829708">
    <property type="component" value="Chromosome"/>
</dbReference>
<feature type="domain" description="NADPH-dependent FMN reductase-like" evidence="3">
    <location>
        <begin position="1"/>
        <end position="120"/>
    </location>
</feature>
<keyword evidence="1" id="KW-0285">Flavoprotein</keyword>
<dbReference type="InterPro" id="IPR005025">
    <property type="entry name" value="FMN_Rdtase-like_dom"/>
</dbReference>